<dbReference type="GO" id="GO:0016746">
    <property type="term" value="F:acyltransferase activity"/>
    <property type="evidence" value="ECO:0007669"/>
    <property type="project" value="UniProtKB-KW"/>
</dbReference>
<keyword evidence="5 10" id="KW-0443">Lipid metabolism</keyword>
<evidence type="ECO:0000313" key="11">
    <source>
        <dbReference type="EMBL" id="GAA0819011.1"/>
    </source>
</evidence>
<dbReference type="HAMAP" id="MF_00019">
    <property type="entry name" value="PlsX"/>
    <property type="match status" value="1"/>
</dbReference>
<keyword evidence="12" id="KW-1185">Reference proteome</keyword>
<comment type="pathway">
    <text evidence="10">Lipid metabolism; phospholipid metabolism.</text>
</comment>
<keyword evidence="7 10" id="KW-1208">Phospholipid metabolism</keyword>
<proteinExistence type="inferred from homology"/>
<keyword evidence="6 10" id="KW-0594">Phospholipid biosynthesis</keyword>
<dbReference type="PIRSF" id="PIRSF002465">
    <property type="entry name" value="Phsphlp_syn_PlsX"/>
    <property type="match status" value="1"/>
</dbReference>
<dbReference type="Proteomes" id="UP001500021">
    <property type="component" value="Unassembled WGS sequence"/>
</dbReference>
<evidence type="ECO:0000256" key="3">
    <source>
        <dbReference type="ARBA" id="ARBA00022516"/>
    </source>
</evidence>
<comment type="subunit">
    <text evidence="9 10">Homodimer. Probably interacts with PlsY.</text>
</comment>
<comment type="similarity">
    <text evidence="10">Belongs to the PlsX family.</text>
</comment>
<dbReference type="InterPro" id="IPR012281">
    <property type="entry name" value="Phospholipid_synth_PlsX-like"/>
</dbReference>
<evidence type="ECO:0000256" key="8">
    <source>
        <dbReference type="ARBA" id="ARBA00024069"/>
    </source>
</evidence>
<comment type="subcellular location">
    <subcellularLocation>
        <location evidence="10">Cytoplasm</location>
    </subcellularLocation>
    <text evidence="10">Associated with the membrane possibly through PlsY.</text>
</comment>
<evidence type="ECO:0000256" key="6">
    <source>
        <dbReference type="ARBA" id="ARBA00023209"/>
    </source>
</evidence>
<dbReference type="EMBL" id="BAAAFA010000007">
    <property type="protein sequence ID" value="GAA0819011.1"/>
    <property type="molecule type" value="Genomic_DNA"/>
</dbReference>
<name>A0ABN1L845_9GAMM</name>
<dbReference type="EC" id="2.3.1.274" evidence="8 10"/>
<evidence type="ECO:0000256" key="9">
    <source>
        <dbReference type="ARBA" id="ARBA00046608"/>
    </source>
</evidence>
<comment type="caution">
    <text evidence="11">The sequence shown here is derived from an EMBL/GenBank/DDBJ whole genome shotgun (WGS) entry which is preliminary data.</text>
</comment>
<evidence type="ECO:0000256" key="1">
    <source>
        <dbReference type="ARBA" id="ARBA00001232"/>
    </source>
</evidence>
<dbReference type="PANTHER" id="PTHR30100">
    <property type="entry name" value="FATTY ACID/PHOSPHOLIPID SYNTHESIS PROTEIN PLSX"/>
    <property type="match status" value="1"/>
</dbReference>
<dbReference type="Pfam" id="PF02504">
    <property type="entry name" value="FA_synthesis"/>
    <property type="match status" value="1"/>
</dbReference>
<reference evidence="11 12" key="1">
    <citation type="journal article" date="2019" name="Int. J. Syst. Evol. Microbiol.">
        <title>The Global Catalogue of Microorganisms (GCM) 10K type strain sequencing project: providing services to taxonomists for standard genome sequencing and annotation.</title>
        <authorList>
            <consortium name="The Broad Institute Genomics Platform"/>
            <consortium name="The Broad Institute Genome Sequencing Center for Infectious Disease"/>
            <person name="Wu L."/>
            <person name="Ma J."/>
        </authorList>
    </citation>
    <scope>NUCLEOTIDE SEQUENCE [LARGE SCALE GENOMIC DNA]</scope>
    <source>
        <strain evidence="11 12">JCM 15608</strain>
    </source>
</reference>
<evidence type="ECO:0000256" key="5">
    <source>
        <dbReference type="ARBA" id="ARBA00023098"/>
    </source>
</evidence>
<comment type="catalytic activity">
    <reaction evidence="1 10">
        <text>a fatty acyl-[ACP] + phosphate = an acyl phosphate + holo-[ACP]</text>
        <dbReference type="Rhea" id="RHEA:42292"/>
        <dbReference type="Rhea" id="RHEA-COMP:9685"/>
        <dbReference type="Rhea" id="RHEA-COMP:14125"/>
        <dbReference type="ChEBI" id="CHEBI:43474"/>
        <dbReference type="ChEBI" id="CHEBI:59918"/>
        <dbReference type="ChEBI" id="CHEBI:64479"/>
        <dbReference type="ChEBI" id="CHEBI:138651"/>
        <dbReference type="EC" id="2.3.1.274"/>
    </reaction>
</comment>
<dbReference type="NCBIfam" id="TIGR00182">
    <property type="entry name" value="plsX"/>
    <property type="match status" value="1"/>
</dbReference>
<gene>
    <name evidence="10 11" type="primary">plsX</name>
    <name evidence="11" type="ORF">GCM10009111_22560</name>
</gene>
<sequence length="353" mass="38133">MSLNDVKNLTLSLDVMGGDKGPLITIPAAIMAIKSHPHLHLILCGDPQIIIPIAARYGMPAEKLEQHPQLTLYPTTQVVEMDDKPALAMRTKKDSSMRKSLDLVHQGKAQACVSAGNTGALLSMAHFVLKNLPGVERPALISALPTHDKNKHVFMLDLGANVFCDSHVLYQFGVMGSVMAAQVDGIENPRIALLNMGEESMKGSDHIKLAAVELTENSAINYVGFIEGCDIFANKADVIVCDGFVGNVALKTCEGVARLVHKRSKSIFTANVLTSLVGFFFKSSFKKLFKSMNPDQYNGASLIGLRGIVVKSHGNANSAAFLAAIREAMKEVERQVPDKIKATLEQGLSVNEQ</sequence>
<accession>A0ABN1L845</accession>
<evidence type="ECO:0000256" key="10">
    <source>
        <dbReference type="HAMAP-Rule" id="MF_00019"/>
    </source>
</evidence>
<organism evidence="11 12">
    <name type="scientific">Colwellia asteriadis</name>
    <dbReference type="NCBI Taxonomy" id="517723"/>
    <lineage>
        <taxon>Bacteria</taxon>
        <taxon>Pseudomonadati</taxon>
        <taxon>Pseudomonadota</taxon>
        <taxon>Gammaproteobacteria</taxon>
        <taxon>Alteromonadales</taxon>
        <taxon>Colwelliaceae</taxon>
        <taxon>Colwellia</taxon>
    </lineage>
</organism>
<evidence type="ECO:0000256" key="2">
    <source>
        <dbReference type="ARBA" id="ARBA00022490"/>
    </source>
</evidence>
<dbReference type="PANTHER" id="PTHR30100:SF1">
    <property type="entry name" value="PHOSPHATE ACYLTRANSFERASE"/>
    <property type="match status" value="1"/>
</dbReference>
<keyword evidence="4 10" id="KW-0808">Transferase</keyword>
<protein>
    <recommendedName>
        <fullName evidence="8 10">Phosphate acyltransferase</fullName>
        <ecNumber evidence="8 10">2.3.1.274</ecNumber>
    </recommendedName>
    <alternativeName>
        <fullName evidence="10">Acyl-ACP phosphotransacylase</fullName>
    </alternativeName>
    <alternativeName>
        <fullName evidence="10">Acyl-[acyl-carrier-protein]--phosphate acyltransferase</fullName>
    </alternativeName>
    <alternativeName>
        <fullName evidence="10">Phosphate-acyl-ACP acyltransferase</fullName>
    </alternativeName>
</protein>
<evidence type="ECO:0000313" key="12">
    <source>
        <dbReference type="Proteomes" id="UP001500021"/>
    </source>
</evidence>
<keyword evidence="3 10" id="KW-0444">Lipid biosynthesis</keyword>
<evidence type="ECO:0000256" key="7">
    <source>
        <dbReference type="ARBA" id="ARBA00023264"/>
    </source>
</evidence>
<dbReference type="InterPro" id="IPR003664">
    <property type="entry name" value="FA_synthesis"/>
</dbReference>
<keyword evidence="11" id="KW-0012">Acyltransferase</keyword>
<evidence type="ECO:0000256" key="4">
    <source>
        <dbReference type="ARBA" id="ARBA00022679"/>
    </source>
</evidence>
<keyword evidence="2 10" id="KW-0963">Cytoplasm</keyword>
<comment type="function">
    <text evidence="10">Catalyzes the reversible formation of acyl-phosphate (acyl-PO(4)) from acyl-[acyl-carrier-protein] (acyl-ACP). This enzyme utilizes acyl-ACP as fatty acyl donor, but not acyl-CoA.</text>
</comment>